<dbReference type="AlphaFoldDB" id="A0A1V2A6Y4"/>
<dbReference type="RefSeq" id="WP_076766083.1">
    <property type="nucleotide sequence ID" value="NZ_MSFI01000018.1"/>
</dbReference>
<proteinExistence type="predicted"/>
<dbReference type="PANTHER" id="PTHR33336:SF3">
    <property type="entry name" value="ABM DOMAIN-CONTAINING PROTEIN"/>
    <property type="match status" value="1"/>
</dbReference>
<dbReference type="Proteomes" id="UP000188613">
    <property type="component" value="Unassembled WGS sequence"/>
</dbReference>
<dbReference type="GO" id="GO:0003824">
    <property type="term" value="F:catalytic activity"/>
    <property type="evidence" value="ECO:0007669"/>
    <property type="project" value="TreeGrafter"/>
</dbReference>
<comment type="caution">
    <text evidence="2">The sequence shown here is derived from an EMBL/GenBank/DDBJ whole genome shotgun (WGS) entry which is preliminary data.</text>
</comment>
<evidence type="ECO:0000313" key="3">
    <source>
        <dbReference type="Proteomes" id="UP000188613"/>
    </source>
</evidence>
<dbReference type="InterPro" id="IPR050744">
    <property type="entry name" value="AI-2_Isomerase_LsrG"/>
</dbReference>
<evidence type="ECO:0000313" key="2">
    <source>
        <dbReference type="EMBL" id="OMP66763.1"/>
    </source>
</evidence>
<dbReference type="OrthoDB" id="287932at2"/>
<dbReference type="InterPro" id="IPR007138">
    <property type="entry name" value="ABM_dom"/>
</dbReference>
<gene>
    <name evidence="2" type="ORF">BTO28_10710</name>
</gene>
<dbReference type="PANTHER" id="PTHR33336">
    <property type="entry name" value="QUINOL MONOOXYGENASE YGIN-RELATED"/>
    <property type="match status" value="1"/>
</dbReference>
<dbReference type="SUPFAM" id="SSF54909">
    <property type="entry name" value="Dimeric alpha+beta barrel"/>
    <property type="match status" value="1"/>
</dbReference>
<accession>A0A1V2A6Y4</accession>
<reference evidence="2 3" key="1">
    <citation type="submission" date="2016-12" db="EMBL/GenBank/DDBJ databases">
        <title>Domibacillus sp. SAB 38T whole genome sequencing.</title>
        <authorList>
            <person name="Verma A."/>
            <person name="Ojha A.K."/>
            <person name="Krishnamurthi S."/>
        </authorList>
    </citation>
    <scope>NUCLEOTIDE SEQUENCE [LARGE SCALE GENOMIC DNA]</scope>
    <source>
        <strain evidence="2 3">SAB 38</strain>
    </source>
</reference>
<organism evidence="2 3">
    <name type="scientific">Domibacillus epiphyticus</name>
    <dbReference type="NCBI Taxonomy" id="1714355"/>
    <lineage>
        <taxon>Bacteria</taxon>
        <taxon>Bacillati</taxon>
        <taxon>Bacillota</taxon>
        <taxon>Bacilli</taxon>
        <taxon>Bacillales</taxon>
        <taxon>Bacillaceae</taxon>
        <taxon>Domibacillus</taxon>
    </lineage>
</organism>
<name>A0A1V2A6Y4_9BACI</name>
<dbReference type="Pfam" id="PF03992">
    <property type="entry name" value="ABM"/>
    <property type="match status" value="1"/>
</dbReference>
<evidence type="ECO:0000259" key="1">
    <source>
        <dbReference type="PROSITE" id="PS51725"/>
    </source>
</evidence>
<keyword evidence="3" id="KW-1185">Reference proteome</keyword>
<protein>
    <recommendedName>
        <fullName evidence="1">ABM domain-containing protein</fullName>
    </recommendedName>
</protein>
<dbReference type="STRING" id="1714355.BTO28_10710"/>
<dbReference type="EMBL" id="MSFI01000018">
    <property type="protein sequence ID" value="OMP66763.1"/>
    <property type="molecule type" value="Genomic_DNA"/>
</dbReference>
<dbReference type="PROSITE" id="PS51725">
    <property type="entry name" value="ABM"/>
    <property type="match status" value="1"/>
</dbReference>
<sequence length="97" mass="11445">MIIIHAFLKVEPIHRNEFLEQAKKVTMPSQEEEGNISYQFFEDPEQPNEFVFIEKWKDQAAITYHEQTSHFKTFVSNVPGLLREPLHVELFEAAARQ</sequence>
<feature type="domain" description="ABM" evidence="1">
    <location>
        <begin position="2"/>
        <end position="90"/>
    </location>
</feature>
<dbReference type="InterPro" id="IPR011008">
    <property type="entry name" value="Dimeric_a/b-barrel"/>
</dbReference>
<dbReference type="Gene3D" id="3.30.70.100">
    <property type="match status" value="1"/>
</dbReference>